<keyword evidence="2" id="KW-1185">Reference proteome</keyword>
<dbReference type="EMBL" id="JAVDTH010000019">
    <property type="protein sequence ID" value="MDR6713655.1"/>
    <property type="molecule type" value="Genomic_DNA"/>
</dbReference>
<evidence type="ECO:0000313" key="1">
    <source>
        <dbReference type="EMBL" id="MDR6713655.1"/>
    </source>
</evidence>
<name>A0ACC6K5B4_9PSED</name>
<gene>
    <name evidence="1" type="ORF">J2W83_003269</name>
</gene>
<comment type="caution">
    <text evidence="1">The sequence shown here is derived from an EMBL/GenBank/DDBJ whole genome shotgun (WGS) entry which is preliminary data.</text>
</comment>
<dbReference type="Proteomes" id="UP001259587">
    <property type="component" value="Unassembled WGS sequence"/>
</dbReference>
<accession>A0ACC6K5B4</accession>
<evidence type="ECO:0000313" key="2">
    <source>
        <dbReference type="Proteomes" id="UP001259587"/>
    </source>
</evidence>
<organism evidence="1 2">
    <name type="scientific">Pseudomonas hunanensis</name>
    <dbReference type="NCBI Taxonomy" id="1247546"/>
    <lineage>
        <taxon>Bacteria</taxon>
        <taxon>Pseudomonadati</taxon>
        <taxon>Pseudomonadota</taxon>
        <taxon>Gammaproteobacteria</taxon>
        <taxon>Pseudomonadales</taxon>
        <taxon>Pseudomonadaceae</taxon>
        <taxon>Pseudomonas</taxon>
    </lineage>
</organism>
<sequence>MNSQNNDDTNLDSEAARRALDYYLNPTPPRPNLDNKVWTLQPGVSASEAHDHALALLRCAAATAHETACHQDGMAREVTLALMHMVNMARSLLEHKKAVQSQEV</sequence>
<protein>
    <submittedName>
        <fullName evidence="1">Uncharacterized protein</fullName>
    </submittedName>
</protein>
<proteinExistence type="predicted"/>
<reference evidence="1" key="1">
    <citation type="submission" date="2023-07" db="EMBL/GenBank/DDBJ databases">
        <title>Sorghum-associated microbial communities from plants grown in Nebraska, USA.</title>
        <authorList>
            <person name="Schachtman D."/>
        </authorList>
    </citation>
    <scope>NUCLEOTIDE SEQUENCE</scope>
    <source>
        <strain evidence="1">BE56</strain>
    </source>
</reference>